<evidence type="ECO:0000256" key="1">
    <source>
        <dbReference type="ARBA" id="ARBA00022723"/>
    </source>
</evidence>
<sequence length="283" mass="31607">MSEEDYSYVPTATERYFCPVCDNNFPKPGLEYFGSTEDNCKGCHAIVEQARELLRPQSPSYGALRPDYKDIEMPSRIAITLINAGRTLEAINFCLSSLDITSPACPAHPSYDRRAALSDLTRYAKSDLNPDLPPAIDFGTSPASGLLYALSLAAFKVYGPSPFAAACLRHAYNANPGHYHMICHNAPLPTFKIDINSIYLFWGRVWDAPETQKWLTVSGKELFPVRREEVKKRTCNARGCGKVEGTVGEWKMCGRCKNRWYCGGECQKQDWHAGGHKAICRHA</sequence>
<dbReference type="PROSITE" id="PS50865">
    <property type="entry name" value="ZF_MYND_2"/>
    <property type="match status" value="1"/>
</dbReference>
<gene>
    <name evidence="6" type="ORF">Q9L58_006537</name>
</gene>
<dbReference type="Pfam" id="PF01753">
    <property type="entry name" value="zf-MYND"/>
    <property type="match status" value="1"/>
</dbReference>
<organism evidence="6 7">
    <name type="scientific">Discina gigas</name>
    <dbReference type="NCBI Taxonomy" id="1032678"/>
    <lineage>
        <taxon>Eukaryota</taxon>
        <taxon>Fungi</taxon>
        <taxon>Dikarya</taxon>
        <taxon>Ascomycota</taxon>
        <taxon>Pezizomycotina</taxon>
        <taxon>Pezizomycetes</taxon>
        <taxon>Pezizales</taxon>
        <taxon>Discinaceae</taxon>
        <taxon>Discina</taxon>
    </lineage>
</organism>
<dbReference type="InterPro" id="IPR002893">
    <property type="entry name" value="Znf_MYND"/>
</dbReference>
<feature type="domain" description="MYND-type" evidence="5">
    <location>
        <begin position="237"/>
        <end position="280"/>
    </location>
</feature>
<evidence type="ECO:0000256" key="4">
    <source>
        <dbReference type="PROSITE-ProRule" id="PRU00134"/>
    </source>
</evidence>
<protein>
    <recommendedName>
        <fullName evidence="5">MYND-type domain-containing protein</fullName>
    </recommendedName>
</protein>
<keyword evidence="7" id="KW-1185">Reference proteome</keyword>
<accession>A0ABR3GF12</accession>
<evidence type="ECO:0000259" key="5">
    <source>
        <dbReference type="PROSITE" id="PS50865"/>
    </source>
</evidence>
<evidence type="ECO:0000313" key="6">
    <source>
        <dbReference type="EMBL" id="KAL0634519.1"/>
    </source>
</evidence>
<evidence type="ECO:0000313" key="7">
    <source>
        <dbReference type="Proteomes" id="UP001447188"/>
    </source>
</evidence>
<dbReference type="Gene3D" id="6.10.140.2220">
    <property type="match status" value="1"/>
</dbReference>
<reference evidence="6 7" key="1">
    <citation type="submission" date="2024-02" db="EMBL/GenBank/DDBJ databases">
        <title>Discinaceae phylogenomics.</title>
        <authorList>
            <person name="Dirks A.C."/>
            <person name="James T.Y."/>
        </authorList>
    </citation>
    <scope>NUCLEOTIDE SEQUENCE [LARGE SCALE GENOMIC DNA]</scope>
    <source>
        <strain evidence="6 7">ACD0624</strain>
    </source>
</reference>
<comment type="caution">
    <text evidence="6">The sequence shown here is derived from an EMBL/GenBank/DDBJ whole genome shotgun (WGS) entry which is preliminary data.</text>
</comment>
<name>A0ABR3GF12_9PEZI</name>
<proteinExistence type="predicted"/>
<dbReference type="SUPFAM" id="SSF144232">
    <property type="entry name" value="HIT/MYND zinc finger-like"/>
    <property type="match status" value="1"/>
</dbReference>
<keyword evidence="2 4" id="KW-0863">Zinc-finger</keyword>
<keyword evidence="1" id="KW-0479">Metal-binding</keyword>
<keyword evidence="3" id="KW-0862">Zinc</keyword>
<evidence type="ECO:0000256" key="2">
    <source>
        <dbReference type="ARBA" id="ARBA00022771"/>
    </source>
</evidence>
<dbReference type="Proteomes" id="UP001447188">
    <property type="component" value="Unassembled WGS sequence"/>
</dbReference>
<dbReference type="EMBL" id="JBBBZM010000092">
    <property type="protein sequence ID" value="KAL0634519.1"/>
    <property type="molecule type" value="Genomic_DNA"/>
</dbReference>
<evidence type="ECO:0000256" key="3">
    <source>
        <dbReference type="ARBA" id="ARBA00022833"/>
    </source>
</evidence>